<gene>
    <name evidence="2" type="ORF">H9L12_07065</name>
</gene>
<name>A0A7G9S8H3_9SPHN</name>
<feature type="chain" id="PRO_5028870010" evidence="1">
    <location>
        <begin position="24"/>
        <end position="126"/>
    </location>
</feature>
<evidence type="ECO:0000313" key="3">
    <source>
        <dbReference type="Proteomes" id="UP000515955"/>
    </source>
</evidence>
<feature type="signal peptide" evidence="1">
    <location>
        <begin position="1"/>
        <end position="23"/>
    </location>
</feature>
<accession>A0A7G9S8H3</accession>
<dbReference type="Proteomes" id="UP000515955">
    <property type="component" value="Chromosome"/>
</dbReference>
<protein>
    <submittedName>
        <fullName evidence="2">YdbL family protein</fullName>
    </submittedName>
</protein>
<dbReference type="InterPro" id="IPR008309">
    <property type="entry name" value="YdbL"/>
</dbReference>
<dbReference type="AlphaFoldDB" id="A0A7G9S8H3"/>
<reference evidence="2 3" key="1">
    <citation type="submission" date="2020-08" db="EMBL/GenBank/DDBJ databases">
        <title>Genome sequence of Sphingomonas rhizophila KACC 19189T.</title>
        <authorList>
            <person name="Hyun D.-W."/>
            <person name="Bae J.-W."/>
        </authorList>
    </citation>
    <scope>NUCLEOTIDE SEQUENCE [LARGE SCALE GENOMIC DNA]</scope>
    <source>
        <strain evidence="2 3">KACC 19189</strain>
    </source>
</reference>
<dbReference type="Pfam" id="PF07027">
    <property type="entry name" value="DUF1318"/>
    <property type="match status" value="1"/>
</dbReference>
<proteinExistence type="predicted"/>
<dbReference type="KEGG" id="srhi:H9L12_07065"/>
<evidence type="ECO:0000256" key="1">
    <source>
        <dbReference type="SAM" id="SignalP"/>
    </source>
</evidence>
<dbReference type="EMBL" id="CP060717">
    <property type="protein sequence ID" value="QNN64148.1"/>
    <property type="molecule type" value="Genomic_DNA"/>
</dbReference>
<sequence length="126" mass="12920">MARFLAVATVAASLSLGAAPAAAQSSPAIAAARASGVVGERYDGYLGLAAGSGDNLRKIVGAVNIKRRSLYSQLAARRGVSPSEVGITAACQLFARVAVGEVYMLQDGIWRRRGPGQGAPRPDYCG</sequence>
<organism evidence="2 3">
    <name type="scientific">Sphingomonas rhizophila</name>
    <dbReference type="NCBI Taxonomy" id="2071607"/>
    <lineage>
        <taxon>Bacteria</taxon>
        <taxon>Pseudomonadati</taxon>
        <taxon>Pseudomonadota</taxon>
        <taxon>Alphaproteobacteria</taxon>
        <taxon>Sphingomonadales</taxon>
        <taxon>Sphingomonadaceae</taxon>
        <taxon>Sphingomonas</taxon>
    </lineage>
</organism>
<evidence type="ECO:0000313" key="2">
    <source>
        <dbReference type="EMBL" id="QNN64148.1"/>
    </source>
</evidence>
<dbReference type="RefSeq" id="WP_187541148.1">
    <property type="nucleotide sequence ID" value="NZ_CP060717.1"/>
</dbReference>
<keyword evidence="1" id="KW-0732">Signal</keyword>
<keyword evidence="3" id="KW-1185">Reference proteome</keyword>